<evidence type="ECO:0000256" key="4">
    <source>
        <dbReference type="ARBA" id="ARBA00022723"/>
    </source>
</evidence>
<feature type="domain" description="Acylphosphatase-like" evidence="10">
    <location>
        <begin position="1"/>
        <end position="90"/>
    </location>
</feature>
<comment type="similarity">
    <text evidence="2 8">Belongs to the carbamoyltransferase HypF family.</text>
</comment>
<evidence type="ECO:0000313" key="15">
    <source>
        <dbReference type="Proteomes" id="UP000091929"/>
    </source>
</evidence>
<evidence type="ECO:0000313" key="14">
    <source>
        <dbReference type="EMBL" id="KYC51455.1"/>
    </source>
</evidence>
<evidence type="ECO:0000256" key="7">
    <source>
        <dbReference type="ARBA" id="ARBA00048220"/>
    </source>
</evidence>
<dbReference type="Gene3D" id="3.30.420.360">
    <property type="match status" value="1"/>
</dbReference>
<dbReference type="PATRIC" id="fig|1706437.3.peg.1366"/>
<evidence type="ECO:0000313" key="13">
    <source>
        <dbReference type="EMBL" id="KYC47202.1"/>
    </source>
</evidence>
<dbReference type="InterPro" id="IPR011125">
    <property type="entry name" value="Znf_HypF"/>
</dbReference>
<dbReference type="PANTHER" id="PTHR42959">
    <property type="entry name" value="CARBAMOYLTRANSFERASE"/>
    <property type="match status" value="1"/>
</dbReference>
<dbReference type="SUPFAM" id="SSF55821">
    <property type="entry name" value="YrdC/RibB"/>
    <property type="match status" value="1"/>
</dbReference>
<proteinExistence type="inferred from homology"/>
<reference evidence="15 16" key="1">
    <citation type="journal article" date="2016" name="ISME J.">
        <title>Chasing the elusive Euryarchaeota class WSA2: genomes reveal a uniquely fastidious methyl-reducing methanogen.</title>
        <authorList>
            <person name="Nobu M.K."/>
            <person name="Narihiro T."/>
            <person name="Kuroda K."/>
            <person name="Mei R."/>
            <person name="Liu W.T."/>
        </authorList>
    </citation>
    <scope>NUCLEOTIDE SEQUENCE [LARGE SCALE GENOMIC DNA]</scope>
    <source>
        <strain evidence="12">B03fssc0709_Meth_Bin005</strain>
        <strain evidence="13">B15fssc0709_Meth_Bin003</strain>
        <strain evidence="14">BMIXfssc0709_Meth_Bin006</strain>
    </source>
</reference>
<dbReference type="EMBL" id="LNJC01000001">
    <property type="protein sequence ID" value="KYC51455.1"/>
    <property type="molecule type" value="Genomic_DNA"/>
</dbReference>
<evidence type="ECO:0000259" key="11">
    <source>
        <dbReference type="PROSITE" id="PS51163"/>
    </source>
</evidence>
<dbReference type="GO" id="GO:0003725">
    <property type="term" value="F:double-stranded RNA binding"/>
    <property type="evidence" value="ECO:0007669"/>
    <property type="project" value="InterPro"/>
</dbReference>
<accession>A0A150IQQ0</accession>
<evidence type="ECO:0000256" key="8">
    <source>
        <dbReference type="PIRNR" id="PIRNR006256"/>
    </source>
</evidence>
<dbReference type="Pfam" id="PF07503">
    <property type="entry name" value="zf-HYPF"/>
    <property type="match status" value="2"/>
</dbReference>
<dbReference type="Gene3D" id="3.30.110.120">
    <property type="match status" value="1"/>
</dbReference>
<keyword evidence="3" id="KW-0436">Ligase</keyword>
<dbReference type="GO" id="GO:0016743">
    <property type="term" value="F:carboxyl- or carbamoyltransferase activity"/>
    <property type="evidence" value="ECO:0007669"/>
    <property type="project" value="UniProtKB-UniRule"/>
</dbReference>
<dbReference type="Pfam" id="PF17788">
    <property type="entry name" value="HypF_C"/>
    <property type="match status" value="1"/>
</dbReference>
<evidence type="ECO:0000313" key="17">
    <source>
        <dbReference type="Proteomes" id="UP000092403"/>
    </source>
</evidence>
<comment type="catalytic activity">
    <reaction evidence="7">
        <text>C-terminal L-cysteinyl-[HypE protein] + carbamoyl phosphate + ATP + H2O = C-terminal S-carboxamide-L-cysteinyl-[HypE protein] + AMP + phosphate + diphosphate + H(+)</text>
        <dbReference type="Rhea" id="RHEA:55636"/>
        <dbReference type="Rhea" id="RHEA-COMP:14247"/>
        <dbReference type="Rhea" id="RHEA-COMP:14392"/>
        <dbReference type="ChEBI" id="CHEBI:15377"/>
        <dbReference type="ChEBI" id="CHEBI:15378"/>
        <dbReference type="ChEBI" id="CHEBI:30616"/>
        <dbReference type="ChEBI" id="CHEBI:33019"/>
        <dbReference type="ChEBI" id="CHEBI:43474"/>
        <dbReference type="ChEBI" id="CHEBI:58228"/>
        <dbReference type="ChEBI" id="CHEBI:76913"/>
        <dbReference type="ChEBI" id="CHEBI:139126"/>
        <dbReference type="ChEBI" id="CHEBI:456215"/>
    </reaction>
</comment>
<organism evidence="14 17">
    <name type="scientific">Candidatus Methanofastidiosum methylothiophilum</name>
    <dbReference type="NCBI Taxonomy" id="1705564"/>
    <lineage>
        <taxon>Archaea</taxon>
        <taxon>Methanobacteriati</taxon>
        <taxon>Methanobacteriota</taxon>
        <taxon>Stenosarchaea group</taxon>
        <taxon>Candidatus Methanofastidiosia</taxon>
        <taxon>Candidatus Methanofastidiosales</taxon>
        <taxon>Candidatus Methanofastidiosaceae</taxon>
        <taxon>Candidatus Methanofastidiosum</taxon>
    </lineage>
</organism>
<dbReference type="PATRIC" id="fig|1706436.3.peg.849"/>
<evidence type="ECO:0000256" key="2">
    <source>
        <dbReference type="ARBA" id="ARBA00008097"/>
    </source>
</evidence>
<dbReference type="Proteomes" id="UP000091929">
    <property type="component" value="Unassembled WGS sequence"/>
</dbReference>
<dbReference type="NCBIfam" id="TIGR00143">
    <property type="entry name" value="hypF"/>
    <property type="match status" value="1"/>
</dbReference>
<dbReference type="PATRIC" id="fig|1706438.3.peg.118"/>
<dbReference type="AlphaFoldDB" id="A0A150J2X0"/>
<keyword evidence="4" id="KW-0479">Metal-binding</keyword>
<dbReference type="InterPro" id="IPR017945">
    <property type="entry name" value="DHBP_synth_RibB-like_a/b_dom"/>
</dbReference>
<dbReference type="InterPro" id="IPR006070">
    <property type="entry name" value="Sua5-like_dom"/>
</dbReference>
<keyword evidence="6" id="KW-0862">Zinc</keyword>
<dbReference type="Proteomes" id="UP000092403">
    <property type="component" value="Unassembled WGS sequence"/>
</dbReference>
<evidence type="ECO:0000256" key="5">
    <source>
        <dbReference type="ARBA" id="ARBA00022771"/>
    </source>
</evidence>
<feature type="domain" description="YrdC-like" evidence="11">
    <location>
        <begin position="199"/>
        <end position="378"/>
    </location>
</feature>
<comment type="caution">
    <text evidence="14">The sequence shown here is derived from an EMBL/GenBank/DDBJ whole genome shotgun (WGS) entry which is preliminary data.</text>
</comment>
<keyword evidence="9 14" id="KW-0378">Hydrolase</keyword>
<dbReference type="PANTHER" id="PTHR42959:SF1">
    <property type="entry name" value="CARBAMOYLTRANSFERASE HYPF"/>
    <property type="match status" value="1"/>
</dbReference>
<dbReference type="InterPro" id="IPR051060">
    <property type="entry name" value="Carbamoyltrans_HypF-like"/>
</dbReference>
<evidence type="ECO:0000259" key="10">
    <source>
        <dbReference type="PROSITE" id="PS51160"/>
    </source>
</evidence>
<dbReference type="Pfam" id="PF00708">
    <property type="entry name" value="Acylphosphatase"/>
    <property type="match status" value="1"/>
</dbReference>
<dbReference type="InterPro" id="IPR001792">
    <property type="entry name" value="Acylphosphatase-like_dom"/>
</dbReference>
<gene>
    <name evidence="14" type="primary">acyP_1</name>
    <name evidence="12" type="synonym">acyP_2</name>
    <name evidence="12" type="ORF">APG10_00839</name>
    <name evidence="13" type="ORF">APG11_01358</name>
    <name evidence="14" type="ORF">APG12_00119</name>
</gene>
<dbReference type="Pfam" id="PF01300">
    <property type="entry name" value="Sua5_yciO_yrdC"/>
    <property type="match status" value="1"/>
</dbReference>
<dbReference type="InterPro" id="IPR041440">
    <property type="entry name" value="HypF_C"/>
</dbReference>
<dbReference type="Pfam" id="PF22521">
    <property type="entry name" value="HypF_C_2"/>
    <property type="match status" value="1"/>
</dbReference>
<accession>A0A150J2X0</accession>
<name>A0A150J2X0_9EURY</name>
<dbReference type="GO" id="GO:0008270">
    <property type="term" value="F:zinc ion binding"/>
    <property type="evidence" value="ECO:0007669"/>
    <property type="project" value="UniProtKB-KW"/>
</dbReference>
<evidence type="ECO:0000313" key="12">
    <source>
        <dbReference type="EMBL" id="KYC45464.1"/>
    </source>
</evidence>
<dbReference type="EMBL" id="LNGF01000030">
    <property type="protein sequence ID" value="KYC47202.1"/>
    <property type="molecule type" value="Genomic_DNA"/>
</dbReference>
<dbReference type="EMBL" id="LNGE01000018">
    <property type="protein sequence ID" value="KYC45464.1"/>
    <property type="molecule type" value="Genomic_DNA"/>
</dbReference>
<evidence type="ECO:0000256" key="9">
    <source>
        <dbReference type="PROSITE-ProRule" id="PRU00520"/>
    </source>
</evidence>
<sequence>MKSIMVYGTVQAVGFRPFVYRIAVENGVSGYVRNRGEYVEIIIDGPSEKIGKFIEDLDKKKPPLAKIDRLDIKDKFSDENFKSNIFYIKESKGGSSGSASIIPPDICVCEDCKKELFQKSDRRFLYPFINCTNCGPRFTIIKKTPYDREMTTMGKFKLCPDCLEEYKDVLNRRYHAEPVACPVCGPHYSLFDRSRKKIENPIEAAAKLFEDGKIIAIKGLGGYHIGCDALNNDPVNELRRRLGRPYQPFAILARNLEAIEKVCKVSEEERKLISSHERPIVVLEKKNPKQFETASPGLHNVGIMLPYSPLHFLLFNYTSIDFFVMTSANMPGDPMIIENSSAFESLDVDYFLCHNLKIYNRCDDSVIRDGKFIRRSRGFVPQGIDIPHSKKILAFGAELNNAFTITKEKKAFISQHIGNTTHYDTLLYFEDAIKKMLTLLNMKREEIELLISDLHPHYETTKLAERYSKETGIPLIRIQHHVSHARAVFTENKINEGIAIVCDGTGYGLDGKSWGGEIFHVKGNSEERIGHLNEYQLLGGDKAAKEPLRVLVSLLRDEDLSDYASMYRYGQEGIDALKKLTREEKIYSTSCGRILDMFSVMLFSCSERTYEGEPAMKLESLAWNGKDLKIPIELEGNIIKIDEFAKKIFDLRNKQDKNDLAKTVHVSLAKAFSDIAIEEAKKDHLPIGFSGGVAYNKIFSDVIKKNVESSGLKYFEHKLVPCGDGGVSFGQSLFAYKNI</sequence>
<evidence type="ECO:0000256" key="1">
    <source>
        <dbReference type="ARBA" id="ARBA00004711"/>
    </source>
</evidence>
<dbReference type="Proteomes" id="UP000092401">
    <property type="component" value="Unassembled WGS sequence"/>
</dbReference>
<dbReference type="InterPro" id="IPR055128">
    <property type="entry name" value="HypF_C_2"/>
</dbReference>
<dbReference type="PROSITE" id="PS51160">
    <property type="entry name" value="ACYLPHOSPHATASE_3"/>
    <property type="match status" value="1"/>
</dbReference>
<dbReference type="InterPro" id="IPR004421">
    <property type="entry name" value="Carbamoyltransferase_HypF"/>
</dbReference>
<dbReference type="Gene3D" id="3.90.870.50">
    <property type="match status" value="1"/>
</dbReference>
<evidence type="ECO:0000313" key="16">
    <source>
        <dbReference type="Proteomes" id="UP000092401"/>
    </source>
</evidence>
<dbReference type="PIRSF" id="PIRSF006256">
    <property type="entry name" value="CMPcnvr_hdrg_mat"/>
    <property type="match status" value="1"/>
</dbReference>
<dbReference type="EC" id="6.2.-.-" evidence="8"/>
<feature type="active site" evidence="9">
    <location>
        <position position="16"/>
    </location>
</feature>
<feature type="active site" evidence="9">
    <location>
        <position position="34"/>
    </location>
</feature>
<comment type="pathway">
    <text evidence="1">Protein modification; [NiFe] hydrogenase maturation.</text>
</comment>
<dbReference type="UniPathway" id="UPA00335"/>
<dbReference type="GO" id="GO:0003998">
    <property type="term" value="F:acylphosphatase activity"/>
    <property type="evidence" value="ECO:0007669"/>
    <property type="project" value="UniProtKB-EC"/>
</dbReference>
<dbReference type="GO" id="GO:0016874">
    <property type="term" value="F:ligase activity"/>
    <property type="evidence" value="ECO:0007669"/>
    <property type="project" value="UniProtKB-UniRule"/>
</dbReference>
<evidence type="ECO:0000256" key="3">
    <source>
        <dbReference type="ARBA" id="ARBA00022598"/>
    </source>
</evidence>
<protein>
    <recommendedName>
        <fullName evidence="8">Carbamoyltransferase</fullName>
        <ecNumber evidence="8">6.2.-.-</ecNumber>
    </recommendedName>
</protein>
<keyword evidence="5" id="KW-0863">Zinc-finger</keyword>
<comment type="catalytic activity">
    <reaction evidence="9">
        <text>an acyl phosphate + H2O = a carboxylate + phosphate + H(+)</text>
        <dbReference type="Rhea" id="RHEA:14965"/>
        <dbReference type="ChEBI" id="CHEBI:15377"/>
        <dbReference type="ChEBI" id="CHEBI:15378"/>
        <dbReference type="ChEBI" id="CHEBI:29067"/>
        <dbReference type="ChEBI" id="CHEBI:43474"/>
        <dbReference type="ChEBI" id="CHEBI:59918"/>
        <dbReference type="EC" id="3.6.1.7"/>
    </reaction>
</comment>
<accession>A0A150ILB4</accession>
<evidence type="ECO:0000256" key="6">
    <source>
        <dbReference type="ARBA" id="ARBA00022833"/>
    </source>
</evidence>
<dbReference type="PROSITE" id="PS51163">
    <property type="entry name" value="YRDC"/>
    <property type="match status" value="1"/>
</dbReference>
<dbReference type="InterPro" id="IPR036046">
    <property type="entry name" value="Acylphosphatase-like_dom_sf"/>
</dbReference>
<dbReference type="Gene3D" id="3.30.420.40">
    <property type="match status" value="1"/>
</dbReference>
<dbReference type="GO" id="GO:0051604">
    <property type="term" value="P:protein maturation"/>
    <property type="evidence" value="ECO:0007669"/>
    <property type="project" value="TreeGrafter"/>
</dbReference>
<dbReference type="SUPFAM" id="SSF54975">
    <property type="entry name" value="Acylphosphatase/BLUF domain-like"/>
    <property type="match status" value="1"/>
</dbReference>